<gene>
    <name evidence="3" type="primary">CCDC3</name>
</gene>
<dbReference type="PANTHER" id="PTHR31663">
    <property type="entry name" value="COILED-COIL DOMAIN-CONTAINING PROTEIN 3"/>
    <property type="match status" value="1"/>
</dbReference>
<accession>A0A8U7M1P1</accession>
<evidence type="ECO:0000313" key="3">
    <source>
        <dbReference type="Ensembl" id="ENSCMUP00000010247.2"/>
    </source>
</evidence>
<protein>
    <submittedName>
        <fullName evidence="3">Coiled-coil domain containing 3</fullName>
    </submittedName>
</protein>
<dbReference type="AlphaFoldDB" id="A0A8C3DQE9"/>
<name>A0A8C3DQE9_CORMO</name>
<sequence>GSCAQPPAPLGPLHFQHPTSHTFTFQSPGCHRCPPQVQGVPVSSCPHSGVCLPFPCLLFHVFPLCSLRPVHLFPLHSSSLQLCLCIPPLCSPPFSPPPLHLSHLHPSHLHLCLFPSLPLASLLLASLPPYTPCPSTLCIFTPSHPCLLGSQLSGRLPLAPSTPPSRPFAPPPLLISASLPPCAVRHPQSPAASGAASAPPGRPAPRSTLPGPGPSPARPARSRPRCCLCRCRCRCWGYCWCWGAGRAAGGGCQLPAEWRPLSEGCRAELAAIIVYARVLALHPDPYGAYNYLPWQRGPPGGPQQGAGDLFYSAEIELLCDQAWGSMLEVPAGSRLNLTGLGYFSCHSHTVMQGYAYFFFLRMDENYILLPHGVNFQEAIFPDTQENRRMFASLFQFSNCSQAQHVLSFSSDWEIQEDNRLMCSSVQKALFEEEDRVKKLQQKVATLEKRNKQLRDRVKKVKRSLRQARKNSRHMELVNRKLSEKLSSAGGQIPYINSLKQENSHATYLKELEGCQNICRTSARGFQSS</sequence>
<proteinExistence type="predicted"/>
<accession>A0A8C3DQE9</accession>
<dbReference type="Proteomes" id="UP000694553">
    <property type="component" value="Unassembled WGS sequence"/>
</dbReference>
<dbReference type="GO" id="GO:0005576">
    <property type="term" value="C:extracellular region"/>
    <property type="evidence" value="ECO:0007669"/>
    <property type="project" value="TreeGrafter"/>
</dbReference>
<keyword evidence="4" id="KW-1185">Reference proteome</keyword>
<evidence type="ECO:0000256" key="2">
    <source>
        <dbReference type="SAM" id="MobiDB-lite"/>
    </source>
</evidence>
<keyword evidence="1" id="KW-0175">Coiled coil</keyword>
<dbReference type="GO" id="GO:0010629">
    <property type="term" value="P:negative regulation of gene expression"/>
    <property type="evidence" value="ECO:0007669"/>
    <property type="project" value="TreeGrafter"/>
</dbReference>
<dbReference type="InterPro" id="IPR040311">
    <property type="entry name" value="CCDC3"/>
</dbReference>
<reference evidence="3" key="2">
    <citation type="submission" date="2025-08" db="UniProtKB">
        <authorList>
            <consortium name="Ensembl"/>
        </authorList>
    </citation>
    <scope>IDENTIFICATION</scope>
</reference>
<feature type="coiled-coil region" evidence="1">
    <location>
        <begin position="422"/>
        <end position="470"/>
    </location>
</feature>
<feature type="compositionally biased region" description="Low complexity" evidence="2">
    <location>
        <begin position="189"/>
        <end position="207"/>
    </location>
</feature>
<evidence type="ECO:0000256" key="1">
    <source>
        <dbReference type="SAM" id="Coils"/>
    </source>
</evidence>
<dbReference type="Ensembl" id="ENSCMUT00000011029.2">
    <property type="protein sequence ID" value="ENSCMUP00000010247.2"/>
    <property type="gene ID" value="ENSCMUG00000006538.2"/>
</dbReference>
<feature type="region of interest" description="Disordered" evidence="2">
    <location>
        <begin position="185"/>
        <end position="223"/>
    </location>
</feature>
<dbReference type="PANTHER" id="PTHR31663:SF4">
    <property type="entry name" value="COILED-COIL DOMAIN-CONTAINING PROTEIN 3"/>
    <property type="match status" value="1"/>
</dbReference>
<organism evidence="3 4">
    <name type="scientific">Corvus moneduloides</name>
    <name type="common">New Caledonian crow</name>
    <dbReference type="NCBI Taxonomy" id="1196302"/>
    <lineage>
        <taxon>Eukaryota</taxon>
        <taxon>Metazoa</taxon>
        <taxon>Chordata</taxon>
        <taxon>Craniata</taxon>
        <taxon>Vertebrata</taxon>
        <taxon>Euteleostomi</taxon>
        <taxon>Archelosauria</taxon>
        <taxon>Archosauria</taxon>
        <taxon>Dinosauria</taxon>
        <taxon>Saurischia</taxon>
        <taxon>Theropoda</taxon>
        <taxon>Coelurosauria</taxon>
        <taxon>Aves</taxon>
        <taxon>Neognathae</taxon>
        <taxon>Neoaves</taxon>
        <taxon>Telluraves</taxon>
        <taxon>Australaves</taxon>
        <taxon>Passeriformes</taxon>
        <taxon>Corvoidea</taxon>
        <taxon>Corvidae</taxon>
        <taxon>Corvus</taxon>
    </lineage>
</organism>
<reference evidence="4" key="1">
    <citation type="submission" date="2019-10" db="EMBL/GenBank/DDBJ databases">
        <title>Corvus moneduloides (New Caledonian crow) genome, bCorMon1, primary haplotype.</title>
        <authorList>
            <person name="Rutz C."/>
            <person name="Fungtammasan C."/>
            <person name="Mountcastle J."/>
            <person name="Formenti G."/>
            <person name="Chow W."/>
            <person name="Howe K."/>
            <person name="Steele M.P."/>
            <person name="Fernandes J."/>
            <person name="Gilbert M.T.P."/>
            <person name="Fedrigo O."/>
            <person name="Jarvis E.D."/>
            <person name="Gemmell N."/>
        </authorList>
    </citation>
    <scope>NUCLEOTIDE SEQUENCE [LARGE SCALE GENOMIC DNA]</scope>
</reference>
<dbReference type="CDD" id="cd14686">
    <property type="entry name" value="bZIP"/>
    <property type="match status" value="1"/>
</dbReference>
<reference evidence="3" key="3">
    <citation type="submission" date="2025-09" db="UniProtKB">
        <authorList>
            <consortium name="Ensembl"/>
        </authorList>
    </citation>
    <scope>IDENTIFICATION</scope>
</reference>
<evidence type="ECO:0000313" key="4">
    <source>
        <dbReference type="Proteomes" id="UP000694553"/>
    </source>
</evidence>